<evidence type="ECO:0000313" key="2">
    <source>
        <dbReference type="Proteomes" id="UP000824881"/>
    </source>
</evidence>
<sequence>MRRNLRLLPPGILAFLCTFIELTNAQSQPVVVCAPGQCLQGYSNISISSSETTLQLLPGQYTSTTNPQLLHDILTSRSSSLSSSPGFGNATNINLPLDLALDPGIAVFPQPLYAGQSAFAPVPISASSSISTPLSAIQSIVLSSNTWISLDNRVVLWDSVPDMRELPFGSTSTLSLVAIQSSSCSPACSSTGGVCSSSGHFGATCQSCEAGCTSCDEGIAGSGRCLDSPVKNAPATCNCLNGVCGANGECACNTGFVKADNGTACAKCDNGFFQTSSGDCKLCQLGCDQCADGTGVCLACKSGFTQDANDRTKCTPAPTSTSSGTICPQGTSSLSFHNHVLSLTFSCTGGTSNDCTVCAPNTFAFNGGCVRASSDGVCEGSSRIADNNKGSCDACPAKCSACRIPNFDLASTVGQLQCTACIPGSFLSNGQCIESCPAGTVISSQDSFSCIPCDSSCTSCAGDPKFCLTCANSQLATSDGKCVQSCPSNTFSSSSTCTSCHPDCASCSGGAFNQCTTCPPERPVLANGRCLPTCAKLQFLDPTSSTCQSCDSTCSSCSGTGPSSCLACSDNTQVLRAGRCVAANCSGSSTVLPGLGVCLSELVSVPQPSGTGTAPPLPTITGLDTPTVVTNSGKHALEWWQILLMALGCAFISLVIVWLFRRRARKARAKRTAAFAFAQGGVPPSTSTSWWWRLKRAIVWGRSTSPSTTRRNVLVRNSPPHPATAPLGGRGGGGGWTWRLVRWGEKLFGHRKSQRVFYDTQSQPQRTYKISEPFGMTRDAESMRLQTLRAAEEARRGEEDYDMLLGQYDYPRPGDGDGAPAATSDSAMKKGNNWNRSRDSLMSAPSIYSQMTGMPRKGPDPRIPVKS</sequence>
<proteinExistence type="predicted"/>
<organism evidence="1 2">
    <name type="scientific">Pleurotus cornucopiae</name>
    <name type="common">Cornucopia mushroom</name>
    <dbReference type="NCBI Taxonomy" id="5321"/>
    <lineage>
        <taxon>Eukaryota</taxon>
        <taxon>Fungi</taxon>
        <taxon>Dikarya</taxon>
        <taxon>Basidiomycota</taxon>
        <taxon>Agaricomycotina</taxon>
        <taxon>Agaricomycetes</taxon>
        <taxon>Agaricomycetidae</taxon>
        <taxon>Agaricales</taxon>
        <taxon>Pleurotineae</taxon>
        <taxon>Pleurotaceae</taxon>
        <taxon>Pleurotus</taxon>
    </lineage>
</organism>
<accession>A0ACB7IWM7</accession>
<gene>
    <name evidence="1" type="ORF">CCMSSC00406_0010157</name>
</gene>
<keyword evidence="2" id="KW-1185">Reference proteome</keyword>
<name>A0ACB7IWM7_PLECO</name>
<comment type="caution">
    <text evidence="1">The sequence shown here is derived from an EMBL/GenBank/DDBJ whole genome shotgun (WGS) entry which is preliminary data.</text>
</comment>
<dbReference type="Proteomes" id="UP000824881">
    <property type="component" value="Unassembled WGS sequence"/>
</dbReference>
<evidence type="ECO:0000313" key="1">
    <source>
        <dbReference type="EMBL" id="KAG9221466.1"/>
    </source>
</evidence>
<dbReference type="EMBL" id="WQMT02000007">
    <property type="protein sequence ID" value="KAG9221466.1"/>
    <property type="molecule type" value="Genomic_DNA"/>
</dbReference>
<reference evidence="1 2" key="1">
    <citation type="journal article" date="2021" name="Appl. Environ. Microbiol.">
        <title>Genetic linkage and physical mapping for an oyster mushroom Pleurotus cornucopiae and QTL analysis for the trait cap color.</title>
        <authorList>
            <person name="Zhang Y."/>
            <person name="Gao W."/>
            <person name="Sonnenberg A."/>
            <person name="Chen Q."/>
            <person name="Zhang J."/>
            <person name="Huang C."/>
        </authorList>
    </citation>
    <scope>NUCLEOTIDE SEQUENCE [LARGE SCALE GENOMIC DNA]</scope>
    <source>
        <strain evidence="1">CCMSSC00406</strain>
    </source>
</reference>
<protein>
    <submittedName>
        <fullName evidence="1">Uncharacterized protein</fullName>
    </submittedName>
</protein>